<accession>A0ABQ8KLJ5</accession>
<dbReference type="Pfam" id="PF20151">
    <property type="entry name" value="DUF6533"/>
    <property type="match status" value="1"/>
</dbReference>
<evidence type="ECO:0000256" key="1">
    <source>
        <dbReference type="SAM" id="Phobius"/>
    </source>
</evidence>
<dbReference type="RefSeq" id="XP_047780900.1">
    <property type="nucleotide sequence ID" value="XM_047921511.1"/>
</dbReference>
<keyword evidence="4" id="KW-1185">Reference proteome</keyword>
<feature type="transmembrane region" description="Helical" evidence="1">
    <location>
        <begin position="110"/>
        <end position="135"/>
    </location>
</feature>
<gene>
    <name evidence="3" type="ORF">C8Q71DRAFT_722156</name>
</gene>
<evidence type="ECO:0000313" key="3">
    <source>
        <dbReference type="EMBL" id="KAH9839145.1"/>
    </source>
</evidence>
<dbReference type="EMBL" id="JADCUA010000006">
    <property type="protein sequence ID" value="KAH9839145.1"/>
    <property type="molecule type" value="Genomic_DNA"/>
</dbReference>
<proteinExistence type="predicted"/>
<feature type="transmembrane region" description="Helical" evidence="1">
    <location>
        <begin position="54"/>
        <end position="76"/>
    </location>
</feature>
<dbReference type="InterPro" id="IPR045340">
    <property type="entry name" value="DUF6533"/>
</dbReference>
<dbReference type="Proteomes" id="UP000814176">
    <property type="component" value="Unassembled WGS sequence"/>
</dbReference>
<reference evidence="3 4" key="1">
    <citation type="journal article" date="2021" name="Environ. Microbiol.">
        <title>Gene family expansions and transcriptome signatures uncover fungal adaptations to wood decay.</title>
        <authorList>
            <person name="Hage H."/>
            <person name="Miyauchi S."/>
            <person name="Viragh M."/>
            <person name="Drula E."/>
            <person name="Min B."/>
            <person name="Chaduli D."/>
            <person name="Navarro D."/>
            <person name="Favel A."/>
            <person name="Norest M."/>
            <person name="Lesage-Meessen L."/>
            <person name="Balint B."/>
            <person name="Merenyi Z."/>
            <person name="de Eugenio L."/>
            <person name="Morin E."/>
            <person name="Martinez A.T."/>
            <person name="Baldrian P."/>
            <person name="Stursova M."/>
            <person name="Martinez M.J."/>
            <person name="Novotny C."/>
            <person name="Magnuson J.K."/>
            <person name="Spatafora J.W."/>
            <person name="Maurice S."/>
            <person name="Pangilinan J."/>
            <person name="Andreopoulos W."/>
            <person name="LaButti K."/>
            <person name="Hundley H."/>
            <person name="Na H."/>
            <person name="Kuo A."/>
            <person name="Barry K."/>
            <person name="Lipzen A."/>
            <person name="Henrissat B."/>
            <person name="Riley R."/>
            <person name="Ahrendt S."/>
            <person name="Nagy L.G."/>
            <person name="Grigoriev I.V."/>
            <person name="Martin F."/>
            <person name="Rosso M.N."/>
        </authorList>
    </citation>
    <scope>NUCLEOTIDE SEQUENCE [LARGE SCALE GENOMIC DNA]</scope>
    <source>
        <strain evidence="3 4">CIRM-BRFM 1785</strain>
    </source>
</reference>
<dbReference type="GeneID" id="72002243"/>
<comment type="caution">
    <text evidence="3">The sequence shown here is derived from an EMBL/GenBank/DDBJ whole genome shotgun (WGS) entry which is preliminary data.</text>
</comment>
<protein>
    <recommendedName>
        <fullName evidence="2">DUF6533 domain-containing protein</fullName>
    </recommendedName>
</protein>
<keyword evidence="1" id="KW-0472">Membrane</keyword>
<feature type="domain" description="DUF6533" evidence="2">
    <location>
        <begin position="21"/>
        <end position="64"/>
    </location>
</feature>
<keyword evidence="1" id="KW-1133">Transmembrane helix</keyword>
<organism evidence="3 4">
    <name type="scientific">Rhodofomes roseus</name>
    <dbReference type="NCBI Taxonomy" id="34475"/>
    <lineage>
        <taxon>Eukaryota</taxon>
        <taxon>Fungi</taxon>
        <taxon>Dikarya</taxon>
        <taxon>Basidiomycota</taxon>
        <taxon>Agaricomycotina</taxon>
        <taxon>Agaricomycetes</taxon>
        <taxon>Polyporales</taxon>
        <taxon>Rhodofomes</taxon>
    </lineage>
</organism>
<keyword evidence="1" id="KW-0812">Transmembrane</keyword>
<sequence>MSQVTYVELVDLYEQNYQYNCAQAAIIAVLMYEYAITLRDEVSLVWRSKATSTVIFYLNRLVMIGLVVAYMLDMFTWTTDVGRRKRELVTYAEWAVLSALRVYVVNTSSWVATAATLAFALVPVAYNIVIPGLAVCDEVAKYSVSTARK</sequence>
<evidence type="ECO:0000259" key="2">
    <source>
        <dbReference type="Pfam" id="PF20151"/>
    </source>
</evidence>
<name>A0ABQ8KLJ5_9APHY</name>
<evidence type="ECO:0000313" key="4">
    <source>
        <dbReference type="Proteomes" id="UP000814176"/>
    </source>
</evidence>